<organism evidence="1 2">
    <name type="scientific">Leptospira stimsonii</name>
    <dbReference type="NCBI Taxonomy" id="2202203"/>
    <lineage>
        <taxon>Bacteria</taxon>
        <taxon>Pseudomonadati</taxon>
        <taxon>Spirochaetota</taxon>
        <taxon>Spirochaetia</taxon>
        <taxon>Leptospirales</taxon>
        <taxon>Leptospiraceae</taxon>
        <taxon>Leptospira</taxon>
    </lineage>
</organism>
<gene>
    <name evidence="1" type="ORF">DLM75_14330</name>
</gene>
<sequence>MKSDFTDIFSKLYFNREKVFNNINIESIIVYNFIKDAFKNSNISENHVFRFMFSSFYGLNAAKISQDFKENYFRTMEKYRDYQQVPCLEDIIESFDKSESFQFSFITKLMHTLDNNKPIYDSRVAKVFSFKPPYQERDWNKKAHIYNKFYNDLNDFYSFFFDRDTSYGLLNEFDDKYEKFGKISNAKKLDFLLWTAGKIVNTVHVA</sequence>
<dbReference type="AlphaFoldDB" id="A0A396Z7G3"/>
<dbReference type="Proteomes" id="UP000265798">
    <property type="component" value="Unassembled WGS sequence"/>
</dbReference>
<name>A0A396Z7G3_9LEPT</name>
<reference evidence="2" key="1">
    <citation type="submission" date="2018-05" db="EMBL/GenBank/DDBJ databases">
        <title>Leptospira yasudae sp. nov. and Leptospira stimsonii sp. nov., two pathogenic species of the genus Leptospira isolated from environmental sources.</title>
        <authorList>
            <person name="Casanovas-Massana A."/>
            <person name="Hamond C."/>
            <person name="Santos L.A."/>
            <person name="Hacker K.P."/>
            <person name="Balassiano I."/>
            <person name="Medeiros M.A."/>
            <person name="Reis M.G."/>
            <person name="Ko A.I."/>
            <person name="Wunder E.A."/>
        </authorList>
    </citation>
    <scope>NUCLEOTIDE SEQUENCE [LARGE SCALE GENOMIC DNA]</scope>
    <source>
        <strain evidence="2">Yale</strain>
    </source>
</reference>
<comment type="caution">
    <text evidence="1">The sequence shown here is derived from an EMBL/GenBank/DDBJ whole genome shotgun (WGS) entry which is preliminary data.</text>
</comment>
<proteinExistence type="predicted"/>
<accession>A0A396Z7G3</accession>
<protein>
    <submittedName>
        <fullName evidence="1">Uncharacterized protein</fullName>
    </submittedName>
</protein>
<dbReference type="RefSeq" id="WP_118969207.1">
    <property type="nucleotide sequence ID" value="NZ_QHCT01000004.1"/>
</dbReference>
<dbReference type="OrthoDB" id="893450at2"/>
<dbReference type="EMBL" id="QHCT01000004">
    <property type="protein sequence ID" value="RHX89040.1"/>
    <property type="molecule type" value="Genomic_DNA"/>
</dbReference>
<evidence type="ECO:0000313" key="1">
    <source>
        <dbReference type="EMBL" id="RHX89040.1"/>
    </source>
</evidence>
<evidence type="ECO:0000313" key="2">
    <source>
        <dbReference type="Proteomes" id="UP000265798"/>
    </source>
</evidence>